<gene>
    <name evidence="1" type="ORF">ACFP1Z_19135</name>
</gene>
<keyword evidence="2" id="KW-1185">Reference proteome</keyword>
<comment type="caution">
    <text evidence="1">The sequence shown here is derived from an EMBL/GenBank/DDBJ whole genome shotgun (WGS) entry which is preliminary data.</text>
</comment>
<dbReference type="Proteomes" id="UP001596083">
    <property type="component" value="Unassembled WGS sequence"/>
</dbReference>
<organism evidence="1 2">
    <name type="scientific">Streptomyces gamaensis</name>
    <dbReference type="NCBI Taxonomy" id="1763542"/>
    <lineage>
        <taxon>Bacteria</taxon>
        <taxon>Bacillati</taxon>
        <taxon>Actinomycetota</taxon>
        <taxon>Actinomycetes</taxon>
        <taxon>Kitasatosporales</taxon>
        <taxon>Streptomycetaceae</taxon>
        <taxon>Streptomyces</taxon>
    </lineage>
</organism>
<name>A0ABW0Z5E4_9ACTN</name>
<dbReference type="EMBL" id="JBHSPB010000011">
    <property type="protein sequence ID" value="MFC5722283.1"/>
    <property type="molecule type" value="Genomic_DNA"/>
</dbReference>
<reference evidence="2" key="1">
    <citation type="journal article" date="2019" name="Int. J. Syst. Evol. Microbiol.">
        <title>The Global Catalogue of Microorganisms (GCM) 10K type strain sequencing project: providing services to taxonomists for standard genome sequencing and annotation.</title>
        <authorList>
            <consortium name="The Broad Institute Genomics Platform"/>
            <consortium name="The Broad Institute Genome Sequencing Center for Infectious Disease"/>
            <person name="Wu L."/>
            <person name="Ma J."/>
        </authorList>
    </citation>
    <scope>NUCLEOTIDE SEQUENCE [LARGE SCALE GENOMIC DNA]</scope>
    <source>
        <strain evidence="2">CGMCC 4.7304</strain>
    </source>
</reference>
<protein>
    <submittedName>
        <fullName evidence="1">PaaR repeat-containing protein</fullName>
    </submittedName>
</protein>
<proteinExistence type="predicted"/>
<dbReference type="Gene3D" id="2.60.200.60">
    <property type="match status" value="1"/>
</dbReference>
<accession>A0ABW0Z5E4</accession>
<dbReference type="RefSeq" id="WP_390317668.1">
    <property type="nucleotide sequence ID" value="NZ_JBHSPB010000011.1"/>
</dbReference>
<sequence length="108" mass="10156">MPAAARVGDAIAYIPNPGPVPAPVGQGTLALPGVPTVLIGGQPAATPGSLCAYVVPPPGSPVPPPPVPVVPLPLPKPVLIGGLPAVVKGSVAGPGTVTGGCPTVFIGG</sequence>
<evidence type="ECO:0000313" key="1">
    <source>
        <dbReference type="EMBL" id="MFC5722283.1"/>
    </source>
</evidence>
<evidence type="ECO:0000313" key="2">
    <source>
        <dbReference type="Proteomes" id="UP001596083"/>
    </source>
</evidence>